<dbReference type="Pfam" id="PF12113">
    <property type="entry name" value="SVM_signal"/>
    <property type="match status" value="1"/>
</dbReference>
<feature type="domain" description="Sequence-variable mosaic (SVM) signal sequence" evidence="1">
    <location>
        <begin position="1"/>
        <end position="23"/>
    </location>
</feature>
<dbReference type="InterPro" id="IPR021970">
    <property type="entry name" value="SVM_signal"/>
</dbReference>
<evidence type="ECO:0000259" key="1">
    <source>
        <dbReference type="Pfam" id="PF12113"/>
    </source>
</evidence>
<evidence type="ECO:0000313" key="3">
    <source>
        <dbReference type="Proteomes" id="UP001164727"/>
    </source>
</evidence>
<dbReference type="Proteomes" id="UP001164727">
    <property type="component" value="Chromosome"/>
</dbReference>
<reference evidence="2 3" key="1">
    <citation type="journal article" date="2023" name="Microbiol. Resour. Announc.">
        <title>Complete Genome of 'Candidatus Phytoplasma rubi' RS, a Phytopathogenic Bacterium Associated with Rubus Stunt Disease.</title>
        <authorList>
            <person name="Duckeck D."/>
            <person name="Zubert C."/>
            <person name="Bohm J.W."/>
            <person name="Carminati G."/>
            <person name="Schneider B."/>
            <person name="Kube M."/>
        </authorList>
    </citation>
    <scope>NUCLEOTIDE SEQUENCE [LARGE SCALE GENOMIC DNA]</scope>
    <source>
        <strain evidence="2 3">RS</strain>
    </source>
</reference>
<sequence>MNIFITIFLGLLFITNNYQVMGMSNKHNNNNNNNEIANDEEYVLYIYKSRI</sequence>
<protein>
    <submittedName>
        <fullName evidence="2">SVM family protein, predicted signal peptide</fullName>
    </submittedName>
</protein>
<gene>
    <name evidence="2" type="ORF">RS022_07350</name>
</gene>
<dbReference type="EMBL" id="CP114006">
    <property type="protein sequence ID" value="WAN63560.1"/>
    <property type="molecule type" value="Genomic_DNA"/>
</dbReference>
<name>A0ABY7BUQ0_9MOLU</name>
<proteinExistence type="predicted"/>
<organism evidence="2 3">
    <name type="scientific">Candidatus Phytoplasma rubi</name>
    <dbReference type="NCBI Taxonomy" id="399025"/>
    <lineage>
        <taxon>Bacteria</taxon>
        <taxon>Bacillati</taxon>
        <taxon>Mycoplasmatota</taxon>
        <taxon>Mollicutes</taxon>
        <taxon>Acholeplasmatales</taxon>
        <taxon>Acholeplasmataceae</taxon>
        <taxon>Candidatus Phytoplasma</taxon>
        <taxon>16SrV (Elm yellows group)</taxon>
    </lineage>
</organism>
<keyword evidence="3" id="KW-1185">Reference proteome</keyword>
<accession>A0ABY7BUQ0</accession>
<evidence type="ECO:0000313" key="2">
    <source>
        <dbReference type="EMBL" id="WAN63560.1"/>
    </source>
</evidence>